<evidence type="ECO:0000313" key="10">
    <source>
        <dbReference type="Proteomes" id="UP001602013"/>
    </source>
</evidence>
<dbReference type="InterPro" id="IPR036259">
    <property type="entry name" value="MFS_trans_sf"/>
</dbReference>
<feature type="transmembrane region" description="Helical" evidence="7">
    <location>
        <begin position="75"/>
        <end position="95"/>
    </location>
</feature>
<dbReference type="PROSITE" id="PS00216">
    <property type="entry name" value="SUGAR_TRANSPORT_1"/>
    <property type="match status" value="1"/>
</dbReference>
<evidence type="ECO:0000259" key="8">
    <source>
        <dbReference type="PROSITE" id="PS50850"/>
    </source>
</evidence>
<evidence type="ECO:0000256" key="7">
    <source>
        <dbReference type="SAM" id="Phobius"/>
    </source>
</evidence>
<evidence type="ECO:0000256" key="3">
    <source>
        <dbReference type="ARBA" id="ARBA00022475"/>
    </source>
</evidence>
<comment type="subcellular location">
    <subcellularLocation>
        <location evidence="1">Cell membrane</location>
        <topology evidence="1">Multi-pass membrane protein</topology>
    </subcellularLocation>
</comment>
<dbReference type="InterPro" id="IPR011701">
    <property type="entry name" value="MFS"/>
</dbReference>
<comment type="caution">
    <text evidence="9">The sequence shown here is derived from an EMBL/GenBank/DDBJ whole genome shotgun (WGS) entry which is preliminary data.</text>
</comment>
<dbReference type="InterPro" id="IPR050171">
    <property type="entry name" value="MFS_Transporters"/>
</dbReference>
<gene>
    <name evidence="9" type="ORF">ACFYXI_40165</name>
</gene>
<keyword evidence="6 7" id="KW-0472">Membrane</keyword>
<dbReference type="PANTHER" id="PTHR23517">
    <property type="entry name" value="RESISTANCE PROTEIN MDTM, PUTATIVE-RELATED-RELATED"/>
    <property type="match status" value="1"/>
</dbReference>
<keyword evidence="5 7" id="KW-1133">Transmembrane helix</keyword>
<feature type="transmembrane region" description="Helical" evidence="7">
    <location>
        <begin position="322"/>
        <end position="341"/>
    </location>
</feature>
<dbReference type="InterPro" id="IPR005829">
    <property type="entry name" value="Sugar_transporter_CS"/>
</dbReference>
<accession>A0ABW6T7M2</accession>
<keyword evidence="3" id="KW-1003">Cell membrane</keyword>
<feature type="domain" description="Major facilitator superfamily (MFS) profile" evidence="8">
    <location>
        <begin position="10"/>
        <end position="406"/>
    </location>
</feature>
<keyword evidence="2" id="KW-0813">Transport</keyword>
<protein>
    <submittedName>
        <fullName evidence="9">MFS transporter</fullName>
    </submittedName>
</protein>
<evidence type="ECO:0000256" key="6">
    <source>
        <dbReference type="ARBA" id="ARBA00023136"/>
    </source>
</evidence>
<feature type="transmembrane region" description="Helical" evidence="7">
    <location>
        <begin position="12"/>
        <end position="28"/>
    </location>
</feature>
<organism evidence="9 10">
    <name type="scientific">Microtetraspora malaysiensis</name>
    <dbReference type="NCBI Taxonomy" id="161358"/>
    <lineage>
        <taxon>Bacteria</taxon>
        <taxon>Bacillati</taxon>
        <taxon>Actinomycetota</taxon>
        <taxon>Actinomycetes</taxon>
        <taxon>Streptosporangiales</taxon>
        <taxon>Streptosporangiaceae</taxon>
        <taxon>Microtetraspora</taxon>
    </lineage>
</organism>
<evidence type="ECO:0000256" key="5">
    <source>
        <dbReference type="ARBA" id="ARBA00022989"/>
    </source>
</evidence>
<dbReference type="InterPro" id="IPR020846">
    <property type="entry name" value="MFS_dom"/>
</dbReference>
<sequence>MGGFRELPREVKILTAVAFTVAVGFGIQSPAIPVFAGEFGVGSAAVGAVVSAFAFMRLATGLPGGRLVNRFGERAVLTTGMALLAVTSILAGLSWNYPQLLIFRGACGVGSALYTVSAMNMLLRVTPASHRGRATGYFQGGYYLGTVTGPALGGGLLGVSPRLPFFVYGVAVAIAGAIATVALSKAVPITDAVARTGTAAKTGTGSGAGAGDGRPGITLGRALRHRSYLAALTTNFGLGWAVFGVRVSVLPLYLLVVIKADAAWIGTGLAVGAIMQAVTLPVAGRVADQWGRRPSLLLGQGLILGCLVMVITWQALVAYVTAFALMGLGTAFCTTGGAATVGDVTRGRGGTVVAGYQMTADLGMTVGPLVAGQLAASYSYEVAFLATGAVVLIGWIMALVMPSRPT</sequence>
<feature type="transmembrane region" description="Helical" evidence="7">
    <location>
        <begin position="34"/>
        <end position="55"/>
    </location>
</feature>
<dbReference type="Gene3D" id="1.20.1250.20">
    <property type="entry name" value="MFS general substrate transporter like domains"/>
    <property type="match status" value="2"/>
</dbReference>
<feature type="transmembrane region" description="Helical" evidence="7">
    <location>
        <begin position="296"/>
        <end position="316"/>
    </location>
</feature>
<proteinExistence type="predicted"/>
<feature type="transmembrane region" description="Helical" evidence="7">
    <location>
        <begin position="353"/>
        <end position="376"/>
    </location>
</feature>
<dbReference type="Proteomes" id="UP001602013">
    <property type="component" value="Unassembled WGS sequence"/>
</dbReference>
<dbReference type="EMBL" id="JBIASD010000055">
    <property type="protein sequence ID" value="MFF3671820.1"/>
    <property type="molecule type" value="Genomic_DNA"/>
</dbReference>
<feature type="transmembrane region" description="Helical" evidence="7">
    <location>
        <begin position="262"/>
        <end position="284"/>
    </location>
</feature>
<keyword evidence="4 7" id="KW-0812">Transmembrane</keyword>
<feature type="transmembrane region" description="Helical" evidence="7">
    <location>
        <begin position="382"/>
        <end position="401"/>
    </location>
</feature>
<feature type="transmembrane region" description="Helical" evidence="7">
    <location>
        <begin position="165"/>
        <end position="183"/>
    </location>
</feature>
<evidence type="ECO:0000256" key="4">
    <source>
        <dbReference type="ARBA" id="ARBA00022692"/>
    </source>
</evidence>
<reference evidence="9 10" key="1">
    <citation type="submission" date="2024-10" db="EMBL/GenBank/DDBJ databases">
        <title>The Natural Products Discovery Center: Release of the First 8490 Sequenced Strains for Exploring Actinobacteria Biosynthetic Diversity.</title>
        <authorList>
            <person name="Kalkreuter E."/>
            <person name="Kautsar S.A."/>
            <person name="Yang D."/>
            <person name="Bader C.D."/>
            <person name="Teijaro C.N."/>
            <person name="Fluegel L."/>
            <person name="Davis C.M."/>
            <person name="Simpson J.R."/>
            <person name="Lauterbach L."/>
            <person name="Steele A.D."/>
            <person name="Gui C."/>
            <person name="Meng S."/>
            <person name="Li G."/>
            <person name="Viehrig K."/>
            <person name="Ye F."/>
            <person name="Su P."/>
            <person name="Kiefer A.F."/>
            <person name="Nichols A."/>
            <person name="Cepeda A.J."/>
            <person name="Yan W."/>
            <person name="Fan B."/>
            <person name="Jiang Y."/>
            <person name="Adhikari A."/>
            <person name="Zheng C.-J."/>
            <person name="Schuster L."/>
            <person name="Cowan T.M."/>
            <person name="Smanski M.J."/>
            <person name="Chevrette M.G."/>
            <person name="De Carvalho L.P.S."/>
            <person name="Shen B."/>
        </authorList>
    </citation>
    <scope>NUCLEOTIDE SEQUENCE [LARGE SCALE GENOMIC DNA]</scope>
    <source>
        <strain evidence="9 10">NPDC002173</strain>
    </source>
</reference>
<evidence type="ECO:0000313" key="9">
    <source>
        <dbReference type="EMBL" id="MFF3671820.1"/>
    </source>
</evidence>
<feature type="transmembrane region" description="Helical" evidence="7">
    <location>
        <begin position="228"/>
        <end position="256"/>
    </location>
</feature>
<name>A0ABW6T7M2_9ACTN</name>
<keyword evidence="10" id="KW-1185">Reference proteome</keyword>
<dbReference type="PROSITE" id="PS50850">
    <property type="entry name" value="MFS"/>
    <property type="match status" value="1"/>
</dbReference>
<dbReference type="Pfam" id="PF07690">
    <property type="entry name" value="MFS_1"/>
    <property type="match status" value="1"/>
</dbReference>
<evidence type="ECO:0000256" key="1">
    <source>
        <dbReference type="ARBA" id="ARBA00004651"/>
    </source>
</evidence>
<feature type="transmembrane region" description="Helical" evidence="7">
    <location>
        <begin position="142"/>
        <end position="159"/>
    </location>
</feature>
<evidence type="ECO:0000256" key="2">
    <source>
        <dbReference type="ARBA" id="ARBA00022448"/>
    </source>
</evidence>
<dbReference type="CDD" id="cd17325">
    <property type="entry name" value="MFS_MdtG_SLC18_like"/>
    <property type="match status" value="1"/>
</dbReference>
<feature type="transmembrane region" description="Helical" evidence="7">
    <location>
        <begin position="101"/>
        <end position="122"/>
    </location>
</feature>
<dbReference type="RefSeq" id="WP_387417978.1">
    <property type="nucleotide sequence ID" value="NZ_JBIASD010000055.1"/>
</dbReference>
<dbReference type="SUPFAM" id="SSF103473">
    <property type="entry name" value="MFS general substrate transporter"/>
    <property type="match status" value="1"/>
</dbReference>